<feature type="region of interest" description="Disordered" evidence="1">
    <location>
        <begin position="205"/>
        <end position="239"/>
    </location>
</feature>
<keyword evidence="2" id="KW-1133">Transmembrane helix</keyword>
<dbReference type="EMBL" id="CAJEWN010000054">
    <property type="protein sequence ID" value="CAD2153887.1"/>
    <property type="molecule type" value="Genomic_DNA"/>
</dbReference>
<dbReference type="AlphaFoldDB" id="A0A6V7UEQ4"/>
<gene>
    <name evidence="3" type="ORF">MENT_LOCUS11294</name>
</gene>
<dbReference type="SMART" id="SM00209">
    <property type="entry name" value="TSP1"/>
    <property type="match status" value="2"/>
</dbReference>
<name>A0A6V7UEQ4_MELEN</name>
<feature type="compositionally biased region" description="Basic and acidic residues" evidence="1">
    <location>
        <begin position="208"/>
        <end position="220"/>
    </location>
</feature>
<evidence type="ECO:0000313" key="4">
    <source>
        <dbReference type="Proteomes" id="UP000580250"/>
    </source>
</evidence>
<keyword evidence="2" id="KW-0472">Membrane</keyword>
<feature type="compositionally biased region" description="Basic and acidic residues" evidence="1">
    <location>
        <begin position="553"/>
        <end position="565"/>
    </location>
</feature>
<protein>
    <submittedName>
        <fullName evidence="3">Uncharacterized protein</fullName>
    </submittedName>
</protein>
<evidence type="ECO:0000256" key="1">
    <source>
        <dbReference type="SAM" id="MobiDB-lite"/>
    </source>
</evidence>
<feature type="region of interest" description="Disordered" evidence="1">
    <location>
        <begin position="537"/>
        <end position="565"/>
    </location>
</feature>
<comment type="caution">
    <text evidence="3">The sequence shown here is derived from an EMBL/GenBank/DDBJ whole genome shotgun (WGS) entry which is preliminary data.</text>
</comment>
<accession>A0A6V7UEQ4</accession>
<evidence type="ECO:0000256" key="2">
    <source>
        <dbReference type="SAM" id="Phobius"/>
    </source>
</evidence>
<feature type="compositionally biased region" description="Basic and acidic residues" evidence="1">
    <location>
        <begin position="363"/>
        <end position="373"/>
    </location>
</feature>
<keyword evidence="2" id="KW-0812">Transmembrane</keyword>
<feature type="transmembrane region" description="Helical" evidence="2">
    <location>
        <begin position="12"/>
        <end position="30"/>
    </location>
</feature>
<feature type="region of interest" description="Disordered" evidence="1">
    <location>
        <begin position="355"/>
        <end position="418"/>
    </location>
</feature>
<feature type="compositionally biased region" description="Acidic residues" evidence="1">
    <location>
        <begin position="542"/>
        <end position="552"/>
    </location>
</feature>
<organism evidence="3 4">
    <name type="scientific">Meloidogyne enterolobii</name>
    <name type="common">Root-knot nematode worm</name>
    <name type="synonym">Meloidogyne mayaguensis</name>
    <dbReference type="NCBI Taxonomy" id="390850"/>
    <lineage>
        <taxon>Eukaryota</taxon>
        <taxon>Metazoa</taxon>
        <taxon>Ecdysozoa</taxon>
        <taxon>Nematoda</taxon>
        <taxon>Chromadorea</taxon>
        <taxon>Rhabditida</taxon>
        <taxon>Tylenchina</taxon>
        <taxon>Tylenchomorpha</taxon>
        <taxon>Tylenchoidea</taxon>
        <taxon>Meloidogynidae</taxon>
        <taxon>Meloidogyninae</taxon>
        <taxon>Meloidogyne</taxon>
    </lineage>
</organism>
<evidence type="ECO:0000313" key="3">
    <source>
        <dbReference type="EMBL" id="CAD2153887.1"/>
    </source>
</evidence>
<dbReference type="SUPFAM" id="SSF82895">
    <property type="entry name" value="TSP-1 type 1 repeat"/>
    <property type="match status" value="2"/>
</dbReference>
<feature type="compositionally biased region" description="Acidic residues" evidence="1">
    <location>
        <begin position="374"/>
        <end position="391"/>
    </location>
</feature>
<dbReference type="Pfam" id="PF00090">
    <property type="entry name" value="TSP_1"/>
    <property type="match status" value="2"/>
</dbReference>
<feature type="compositionally biased region" description="Acidic residues" evidence="1">
    <location>
        <begin position="221"/>
        <end position="236"/>
    </location>
</feature>
<dbReference type="InterPro" id="IPR000884">
    <property type="entry name" value="TSP1_rpt"/>
</dbReference>
<dbReference type="Proteomes" id="UP000580250">
    <property type="component" value="Unassembled WGS sequence"/>
</dbReference>
<dbReference type="OrthoDB" id="5855801at2759"/>
<dbReference type="InterPro" id="IPR036383">
    <property type="entry name" value="TSP1_rpt_sf"/>
</dbReference>
<proteinExistence type="predicted"/>
<dbReference type="PROSITE" id="PS50092">
    <property type="entry name" value="TSP1"/>
    <property type="match status" value="2"/>
</dbReference>
<reference evidence="3 4" key="1">
    <citation type="submission" date="2020-08" db="EMBL/GenBank/DDBJ databases">
        <authorList>
            <person name="Koutsovoulos G."/>
            <person name="Danchin GJ E."/>
        </authorList>
    </citation>
    <scope>NUCLEOTIDE SEQUENCE [LARGE SCALE GENOMIC DNA]</scope>
</reference>
<sequence>MAYREERKIGNFIKLFRLLFIVVLIVIFQIKYTDAQNDSEENQEENNIPLRSELPLATGKWNQFKGFYTPRPIPSNAHFTFASVWASWSAWSYCTNNIQMRVRACNTVRGFSCLGPNRDIRPCGNILGEIPPNRQRIQQIPLEPNTNHEQFELEDPWAEDRREALKQLYEKQIPRREENVEKVKRPELFASKNIENIQIKNENVANKLKNEEMTGRKSEEEGSEEEENNEEEENKLEEDFKSTITGQSTTTIKTTTITSPQKAFKTELFINTTTTLPTTTFNYLEKQRKLEFYNARGITTSPQKHEEGRKDLLKLKINNHQQKVIPANLGNDTARALEWMVEGISKSLEQQPPQILQNNQKNKLIEGKNTKEENEQEVEEEYEDGGGEVDEDKVKNRRRPLLHSGELEENEDSGDIISSTSLPATTIFKTTTTTSTTTIREPKINKEKAKILQTNNVLEENKLNKKGGNLNANQRKRLMKELAAAQKLKQLQIDQSKERILQQQNQQKQKTQSTTIEKQLTKLKAEMHAMEAVLERMKNTEGLEEDDLGEEKEEGKNKENEGKAEIKVEKIQNHKRNEGKTEIKNAKEVTTKSRNNNKTSIYPKIVLPIKVENNKNHKHLNNPRPVPILIGDQKIIVSSAAIPQLSSTKKPSLPLNNSFVQKKNNNKEQQIILTTTSKPILFMKTSIQRRNNRGNLISNNNTNINKKIILTENPGSIWLDGSIPRVGSTAKWSDWNDWGECFCGKQMRSRTCIYEDNSFQSQGCSGKSYESRPCISTTEQCPTTIPPIPPSKQLQLISKKERPSLNILRRTSLSIGPLTNVEDFKKGNEGQNHQRLSENEILRHRHRLFLAQRHRMMRYKN</sequence>